<accession>A0A1G6HS61</accession>
<dbReference type="SUPFAM" id="SSF52540">
    <property type="entry name" value="P-loop containing nucleoside triphosphate hydrolases"/>
    <property type="match status" value="1"/>
</dbReference>
<evidence type="ECO:0000259" key="9">
    <source>
        <dbReference type="Pfam" id="PF02224"/>
    </source>
</evidence>
<comment type="catalytic activity">
    <reaction evidence="6 8">
        <text>dCMP + ATP = dCDP + ADP</text>
        <dbReference type="Rhea" id="RHEA:25094"/>
        <dbReference type="ChEBI" id="CHEBI:30616"/>
        <dbReference type="ChEBI" id="CHEBI:57566"/>
        <dbReference type="ChEBI" id="CHEBI:58593"/>
        <dbReference type="ChEBI" id="CHEBI:456216"/>
        <dbReference type="EC" id="2.7.4.25"/>
    </reaction>
</comment>
<keyword evidence="5 8" id="KW-0067">ATP-binding</keyword>
<dbReference type="CDD" id="cd02020">
    <property type="entry name" value="CMPK"/>
    <property type="match status" value="1"/>
</dbReference>
<evidence type="ECO:0000256" key="5">
    <source>
        <dbReference type="ARBA" id="ARBA00022840"/>
    </source>
</evidence>
<evidence type="ECO:0000313" key="12">
    <source>
        <dbReference type="Proteomes" id="UP000198945"/>
    </source>
</evidence>
<dbReference type="AlphaFoldDB" id="A0A1G6HS61"/>
<dbReference type="InterPro" id="IPR003136">
    <property type="entry name" value="Cytidylate_kin"/>
</dbReference>
<keyword evidence="4 8" id="KW-0418">Kinase</keyword>
<dbReference type="EC" id="2.7.4.25" evidence="8"/>
<dbReference type="GO" id="GO:0005829">
    <property type="term" value="C:cytosol"/>
    <property type="evidence" value="ECO:0007669"/>
    <property type="project" value="TreeGrafter"/>
</dbReference>
<dbReference type="NCBIfam" id="TIGR00017">
    <property type="entry name" value="cmk"/>
    <property type="match status" value="1"/>
</dbReference>
<reference evidence="10 13" key="2">
    <citation type="submission" date="2016-10" db="EMBL/GenBank/DDBJ databases">
        <authorList>
            <person name="Varghese N."/>
            <person name="Submissions S."/>
        </authorList>
    </citation>
    <scope>NUCLEOTIDE SEQUENCE [LARGE SCALE GENOMIC DNA]</scope>
    <source>
        <strain evidence="10 13">WG10</strain>
    </source>
</reference>
<feature type="domain" description="Cytidylate kinase" evidence="9">
    <location>
        <begin position="5"/>
        <end position="215"/>
    </location>
</feature>
<proteinExistence type="inferred from homology"/>
<dbReference type="Proteomes" id="UP000198945">
    <property type="component" value="Unassembled WGS sequence"/>
</dbReference>
<evidence type="ECO:0000313" key="11">
    <source>
        <dbReference type="EMBL" id="SDI07381.1"/>
    </source>
</evidence>
<evidence type="ECO:0000256" key="3">
    <source>
        <dbReference type="ARBA" id="ARBA00022741"/>
    </source>
</evidence>
<dbReference type="GO" id="GO:0005524">
    <property type="term" value="F:ATP binding"/>
    <property type="evidence" value="ECO:0007669"/>
    <property type="project" value="UniProtKB-UniRule"/>
</dbReference>
<dbReference type="PANTHER" id="PTHR21299">
    <property type="entry name" value="CYTIDYLATE KINASE/PANTOATE-BETA-ALANINE LIGASE"/>
    <property type="match status" value="1"/>
</dbReference>
<dbReference type="GO" id="GO:0006220">
    <property type="term" value="P:pyrimidine nucleotide metabolic process"/>
    <property type="evidence" value="ECO:0007669"/>
    <property type="project" value="UniProtKB-UniRule"/>
</dbReference>
<evidence type="ECO:0000256" key="8">
    <source>
        <dbReference type="HAMAP-Rule" id="MF_00238"/>
    </source>
</evidence>
<keyword evidence="8" id="KW-0963">Cytoplasm</keyword>
<evidence type="ECO:0000256" key="6">
    <source>
        <dbReference type="ARBA" id="ARBA00047615"/>
    </source>
</evidence>
<evidence type="ECO:0000313" key="10">
    <source>
        <dbReference type="EMBL" id="SDB96715.1"/>
    </source>
</evidence>
<dbReference type="EMBL" id="FMYT01000001">
    <property type="protein sequence ID" value="SDB96715.1"/>
    <property type="molecule type" value="Genomic_DNA"/>
</dbReference>
<dbReference type="EMBL" id="FNEH01000001">
    <property type="protein sequence ID" value="SDI07381.1"/>
    <property type="molecule type" value="Genomic_DNA"/>
</dbReference>
<name>A0A1G6HS61_9FIRM</name>
<comment type="similarity">
    <text evidence="1 8">Belongs to the cytidylate kinase family. Type 1 subfamily.</text>
</comment>
<dbReference type="InterPro" id="IPR027417">
    <property type="entry name" value="P-loop_NTPase"/>
</dbReference>
<reference evidence="11 12" key="1">
    <citation type="submission" date="2016-10" db="EMBL/GenBank/DDBJ databases">
        <authorList>
            <person name="de Groot N.N."/>
        </authorList>
    </citation>
    <scope>NUCLEOTIDE SEQUENCE [LARGE SCALE GENOMIC DNA]</scope>
    <source>
        <strain evidence="11 12">WG7</strain>
    </source>
</reference>
<feature type="binding site" evidence="8">
    <location>
        <begin position="9"/>
        <end position="17"/>
    </location>
    <ligand>
        <name>ATP</name>
        <dbReference type="ChEBI" id="CHEBI:30616"/>
    </ligand>
</feature>
<dbReference type="Gene3D" id="3.40.50.300">
    <property type="entry name" value="P-loop containing nucleotide triphosphate hydrolases"/>
    <property type="match status" value="1"/>
</dbReference>
<evidence type="ECO:0000256" key="2">
    <source>
        <dbReference type="ARBA" id="ARBA00022679"/>
    </source>
</evidence>
<dbReference type="HAMAP" id="MF_00238">
    <property type="entry name" value="Cytidyl_kinase_type1"/>
    <property type="match status" value="1"/>
</dbReference>
<keyword evidence="3 8" id="KW-0547">Nucleotide-binding</keyword>
<comment type="subcellular location">
    <subcellularLocation>
        <location evidence="8">Cytoplasm</location>
    </subcellularLocation>
</comment>
<dbReference type="PANTHER" id="PTHR21299:SF2">
    <property type="entry name" value="CYTIDYLATE KINASE"/>
    <property type="match status" value="1"/>
</dbReference>
<evidence type="ECO:0000256" key="4">
    <source>
        <dbReference type="ARBA" id="ARBA00022777"/>
    </source>
</evidence>
<dbReference type="GO" id="GO:0036431">
    <property type="term" value="F:dCMP kinase activity"/>
    <property type="evidence" value="ECO:0007669"/>
    <property type="project" value="InterPro"/>
</dbReference>
<dbReference type="GO" id="GO:0015949">
    <property type="term" value="P:nucleobase-containing small molecule interconversion"/>
    <property type="evidence" value="ECO:0007669"/>
    <property type="project" value="TreeGrafter"/>
</dbReference>
<organism evidence="10 13">
    <name type="scientific">Halanaerobium congolense</name>
    <dbReference type="NCBI Taxonomy" id="54121"/>
    <lineage>
        <taxon>Bacteria</taxon>
        <taxon>Bacillati</taxon>
        <taxon>Bacillota</taxon>
        <taxon>Clostridia</taxon>
        <taxon>Halanaerobiales</taxon>
        <taxon>Halanaerobiaceae</taxon>
        <taxon>Halanaerobium</taxon>
    </lineage>
</organism>
<evidence type="ECO:0000256" key="1">
    <source>
        <dbReference type="ARBA" id="ARBA00009427"/>
    </source>
</evidence>
<keyword evidence="2 8" id="KW-0808">Transferase</keyword>
<gene>
    <name evidence="8" type="primary">cmk</name>
    <name evidence="10" type="ORF">SAMN04488597_10197</name>
    <name evidence="11" type="ORF">SAMN04515654_101177</name>
</gene>
<dbReference type="RefSeq" id="WP_089716461.1">
    <property type="nucleotide sequence ID" value="NZ_FMYT01000001.1"/>
</dbReference>
<dbReference type="InterPro" id="IPR011994">
    <property type="entry name" value="Cytidylate_kinase_dom"/>
</dbReference>
<sequence length="218" mass="24375">MKNVIAIDGPGGAGKSTIAKLLAKKLNYLHLDTGAMYRAITLAALEEDVDFNNKKLLTKIAKKVNISFNENGEIFLNSKNVSEEIRSSKVNEHVSQTAAVKGVRDILVNKQQQLARNNKVVMDGRDITTVVLPEAEHKFFLTASLDERAKRRYEEVKSKGKNADFEEIKKSIARRDKLDSERKHSPLKQAEDAVLIDTTNLTIDEVLKKMISLIKGES</sequence>
<protein>
    <recommendedName>
        <fullName evidence="8">Cytidylate kinase</fullName>
        <shortName evidence="8">CK</shortName>
        <ecNumber evidence="8">2.7.4.25</ecNumber>
    </recommendedName>
    <alternativeName>
        <fullName evidence="8">Cytidine monophosphate kinase</fullName>
        <shortName evidence="8">CMP kinase</shortName>
    </alternativeName>
</protein>
<evidence type="ECO:0000313" key="13">
    <source>
        <dbReference type="Proteomes" id="UP000324896"/>
    </source>
</evidence>
<comment type="catalytic activity">
    <reaction evidence="7 8">
        <text>CMP + ATP = CDP + ADP</text>
        <dbReference type="Rhea" id="RHEA:11600"/>
        <dbReference type="ChEBI" id="CHEBI:30616"/>
        <dbReference type="ChEBI" id="CHEBI:58069"/>
        <dbReference type="ChEBI" id="CHEBI:60377"/>
        <dbReference type="ChEBI" id="CHEBI:456216"/>
        <dbReference type="EC" id="2.7.4.25"/>
    </reaction>
</comment>
<dbReference type="Proteomes" id="UP000324896">
    <property type="component" value="Unassembled WGS sequence"/>
</dbReference>
<evidence type="ECO:0000256" key="7">
    <source>
        <dbReference type="ARBA" id="ARBA00048478"/>
    </source>
</evidence>
<dbReference type="Pfam" id="PF02224">
    <property type="entry name" value="Cytidylate_kin"/>
    <property type="match status" value="1"/>
</dbReference>